<feature type="transmembrane region" description="Helical" evidence="1">
    <location>
        <begin position="416"/>
        <end position="434"/>
    </location>
</feature>
<dbReference type="PANTHER" id="PTHR38454:SF1">
    <property type="entry name" value="INTEGRAL MEMBRANE PROTEIN"/>
    <property type="match status" value="1"/>
</dbReference>
<keyword evidence="1" id="KW-0812">Transmembrane</keyword>
<gene>
    <name evidence="2" type="ORF">ACFP1L_07630</name>
</gene>
<dbReference type="EMBL" id="JBHSSE010000016">
    <property type="protein sequence ID" value="MFC6201741.1"/>
    <property type="molecule type" value="Genomic_DNA"/>
</dbReference>
<dbReference type="RefSeq" id="WP_223877424.1">
    <property type="nucleotide sequence ID" value="NZ_BJDI01000002.1"/>
</dbReference>
<feature type="transmembrane region" description="Helical" evidence="1">
    <location>
        <begin position="302"/>
        <end position="319"/>
    </location>
</feature>
<feature type="transmembrane region" description="Helical" evidence="1">
    <location>
        <begin position="186"/>
        <end position="214"/>
    </location>
</feature>
<protein>
    <submittedName>
        <fullName evidence="2">YfhO family protein</fullName>
    </submittedName>
</protein>
<proteinExistence type="predicted"/>
<feature type="transmembrane region" description="Helical" evidence="1">
    <location>
        <begin position="393"/>
        <end position="410"/>
    </location>
</feature>
<comment type="caution">
    <text evidence="2">The sequence shown here is derived from an EMBL/GenBank/DDBJ whole genome shotgun (WGS) entry which is preliminary data.</text>
</comment>
<evidence type="ECO:0000256" key="1">
    <source>
        <dbReference type="SAM" id="Phobius"/>
    </source>
</evidence>
<name>A0ABW1SKH1_9LACO</name>
<dbReference type="Proteomes" id="UP001596171">
    <property type="component" value="Unassembled WGS sequence"/>
</dbReference>
<sequence>MKLWLSVKQRWGTPLISSLLSLIVVSLVLIQQQITPFDDHNFLISDMGSQYVSFFTAYRHAWLYHNFQLYSFSQSLGGSLVPTVAYYLMSPFNLLILTFPAAKLLTGITFILMAKLAAIAFTMTTYLQRHFNQQRRAAALFGLAFSLCGFAALNYFDLMWLDALIWLPLILNGLDQGLQTGKTDRFFWWLWVSIITDFYLGYMTVLFTSYYLIYQLIELKTSSFGAECQQRRQQLSRLLITGVLSVLSSLVILIPTAFGLLQTAKSHNSWRNFLPLPTFGNAVFSQLGLGANNYANRLTHDPTLFSTTIVLLLVGVYFVHPKLSRGSKLNAAGLLIAMLLSMWIEGLNTVWHLFQQAAGFPFRNAFFFSFCLILLAYQGWLAQPRLIAKRWQVGLPLILGTLITFGWWSSDQLSDRMVSLNWLMIGLAALALFFTRHRLQQGLLTGLLMTELGLNFSFSMANTPFGYEKAYEQAYTTEYQQMAAVNDPDGQLYRVDDANTLINRGYQEKYDNYNDPMLFNFHDIDYYSSTLNETTRSMLQSLGLYSRNVRRISSVGLSPVTDLLLGVKYNVTLRRDGDAQTEFNHSYLGLGFTIPSQLKDLKLVKNQAIVNQEAILQQLRPQNQRYFMPPQLISEHTTAKPNADRYHYEQTLKLKVTTTGPLYFNDPVGTTKYSSFQVNGAAATPVINANASPLLWELGTFKKGAVVTVTFRTRQANLAKQAFGSLDRVAFQRVIQQLYSGRFIPQYHAKGFQTVVTGQLNNTQSRSWMYLAIPYDDGWRATVNGQSVKPQRIFTGLTAIPVTAGKNTIRLQYRVPGLRISALISALALIGYLSLSAKWRQSSVTQTGKSS</sequence>
<evidence type="ECO:0000313" key="3">
    <source>
        <dbReference type="Proteomes" id="UP001596171"/>
    </source>
</evidence>
<dbReference type="Pfam" id="PF09586">
    <property type="entry name" value="YfhO"/>
    <property type="match status" value="1"/>
</dbReference>
<keyword evidence="1" id="KW-0472">Membrane</keyword>
<organism evidence="2 3">
    <name type="scientific">Lactiplantibacillus nangangensis</name>
    <dbReference type="NCBI Taxonomy" id="2559917"/>
    <lineage>
        <taxon>Bacteria</taxon>
        <taxon>Bacillati</taxon>
        <taxon>Bacillota</taxon>
        <taxon>Bacilli</taxon>
        <taxon>Lactobacillales</taxon>
        <taxon>Lactobacillaceae</taxon>
        <taxon>Lactiplantibacillus</taxon>
    </lineage>
</organism>
<feature type="transmembrane region" description="Helical" evidence="1">
    <location>
        <begin position="360"/>
        <end position="381"/>
    </location>
</feature>
<dbReference type="PANTHER" id="PTHR38454">
    <property type="entry name" value="INTEGRAL MEMBRANE PROTEIN-RELATED"/>
    <property type="match status" value="1"/>
</dbReference>
<keyword evidence="1" id="KW-1133">Transmembrane helix</keyword>
<feature type="transmembrane region" description="Helical" evidence="1">
    <location>
        <begin position="12"/>
        <end position="31"/>
    </location>
</feature>
<feature type="transmembrane region" description="Helical" evidence="1">
    <location>
        <begin position="816"/>
        <end position="835"/>
    </location>
</feature>
<keyword evidence="3" id="KW-1185">Reference proteome</keyword>
<dbReference type="InterPro" id="IPR018580">
    <property type="entry name" value="Uncharacterised_YfhO"/>
</dbReference>
<evidence type="ECO:0000313" key="2">
    <source>
        <dbReference type="EMBL" id="MFC6201741.1"/>
    </source>
</evidence>
<reference evidence="3" key="1">
    <citation type="journal article" date="2019" name="Int. J. Syst. Evol. Microbiol.">
        <title>The Global Catalogue of Microorganisms (GCM) 10K type strain sequencing project: providing services to taxonomists for standard genome sequencing and annotation.</title>
        <authorList>
            <consortium name="The Broad Institute Genomics Platform"/>
            <consortium name="The Broad Institute Genome Sequencing Center for Infectious Disease"/>
            <person name="Wu L."/>
            <person name="Ma J."/>
        </authorList>
    </citation>
    <scope>NUCLEOTIDE SEQUENCE [LARGE SCALE GENOMIC DNA]</scope>
    <source>
        <strain evidence="3">CCM 8930</strain>
    </source>
</reference>
<feature type="transmembrane region" description="Helical" evidence="1">
    <location>
        <begin position="139"/>
        <end position="166"/>
    </location>
</feature>
<feature type="transmembrane region" description="Helical" evidence="1">
    <location>
        <begin position="331"/>
        <end position="354"/>
    </location>
</feature>
<feature type="transmembrane region" description="Helical" evidence="1">
    <location>
        <begin position="235"/>
        <end position="261"/>
    </location>
</feature>
<accession>A0ABW1SKH1</accession>